<proteinExistence type="predicted"/>
<keyword evidence="2" id="KW-1185">Reference proteome</keyword>
<comment type="caution">
    <text evidence="1">The sequence shown here is derived from an EMBL/GenBank/DDBJ whole genome shotgun (WGS) entry which is preliminary data.</text>
</comment>
<dbReference type="EMBL" id="LXQA010643659">
    <property type="protein sequence ID" value="MCI63790.1"/>
    <property type="molecule type" value="Genomic_DNA"/>
</dbReference>
<evidence type="ECO:0000313" key="1">
    <source>
        <dbReference type="EMBL" id="MCI63790.1"/>
    </source>
</evidence>
<dbReference type="Proteomes" id="UP000265520">
    <property type="component" value="Unassembled WGS sequence"/>
</dbReference>
<name>A0A392TU29_9FABA</name>
<sequence>GCASRNGQSQNQLPEALTARYANTSARRAKDRSYPVIPVSSFQGNHNKTKIVDSLWVCCGRVWSYTVVVGSS</sequence>
<feature type="non-terminal residue" evidence="1">
    <location>
        <position position="1"/>
    </location>
</feature>
<organism evidence="1 2">
    <name type="scientific">Trifolium medium</name>
    <dbReference type="NCBI Taxonomy" id="97028"/>
    <lineage>
        <taxon>Eukaryota</taxon>
        <taxon>Viridiplantae</taxon>
        <taxon>Streptophyta</taxon>
        <taxon>Embryophyta</taxon>
        <taxon>Tracheophyta</taxon>
        <taxon>Spermatophyta</taxon>
        <taxon>Magnoliopsida</taxon>
        <taxon>eudicotyledons</taxon>
        <taxon>Gunneridae</taxon>
        <taxon>Pentapetalae</taxon>
        <taxon>rosids</taxon>
        <taxon>fabids</taxon>
        <taxon>Fabales</taxon>
        <taxon>Fabaceae</taxon>
        <taxon>Papilionoideae</taxon>
        <taxon>50 kb inversion clade</taxon>
        <taxon>NPAAA clade</taxon>
        <taxon>Hologalegina</taxon>
        <taxon>IRL clade</taxon>
        <taxon>Trifolieae</taxon>
        <taxon>Trifolium</taxon>
    </lineage>
</organism>
<protein>
    <submittedName>
        <fullName evidence="1">Uncharacterized protein</fullName>
    </submittedName>
</protein>
<accession>A0A392TU29</accession>
<evidence type="ECO:0000313" key="2">
    <source>
        <dbReference type="Proteomes" id="UP000265520"/>
    </source>
</evidence>
<dbReference type="AlphaFoldDB" id="A0A392TU29"/>
<reference evidence="1 2" key="1">
    <citation type="journal article" date="2018" name="Front. Plant Sci.">
        <title>Red Clover (Trifolium pratense) and Zigzag Clover (T. medium) - A Picture of Genomic Similarities and Differences.</title>
        <authorList>
            <person name="Dluhosova J."/>
            <person name="Istvanek J."/>
            <person name="Nedelnik J."/>
            <person name="Repkova J."/>
        </authorList>
    </citation>
    <scope>NUCLEOTIDE SEQUENCE [LARGE SCALE GENOMIC DNA]</scope>
    <source>
        <strain evidence="2">cv. 10/8</strain>
        <tissue evidence="1">Leaf</tissue>
    </source>
</reference>